<reference evidence="1" key="1">
    <citation type="submission" date="2020-05" db="EMBL/GenBank/DDBJ databases">
        <title>Phylogenomic resolution of chytrid fungi.</title>
        <authorList>
            <person name="Stajich J.E."/>
            <person name="Amses K."/>
            <person name="Simmons R."/>
            <person name="Seto K."/>
            <person name="Myers J."/>
            <person name="Bonds A."/>
            <person name="Quandt C.A."/>
            <person name="Barry K."/>
            <person name="Liu P."/>
            <person name="Grigoriev I."/>
            <person name="Longcore J.E."/>
            <person name="James T.Y."/>
        </authorList>
    </citation>
    <scope>NUCLEOTIDE SEQUENCE</scope>
    <source>
        <strain evidence="1">JEL0318</strain>
    </source>
</reference>
<organism evidence="1 2">
    <name type="scientific">Rhizophlyctis rosea</name>
    <dbReference type="NCBI Taxonomy" id="64517"/>
    <lineage>
        <taxon>Eukaryota</taxon>
        <taxon>Fungi</taxon>
        <taxon>Fungi incertae sedis</taxon>
        <taxon>Chytridiomycota</taxon>
        <taxon>Chytridiomycota incertae sedis</taxon>
        <taxon>Chytridiomycetes</taxon>
        <taxon>Rhizophlyctidales</taxon>
        <taxon>Rhizophlyctidaceae</taxon>
        <taxon>Rhizophlyctis</taxon>
    </lineage>
</organism>
<dbReference type="EMBL" id="JADGJD010001153">
    <property type="protein sequence ID" value="KAJ3046507.1"/>
    <property type="molecule type" value="Genomic_DNA"/>
</dbReference>
<gene>
    <name evidence="1" type="ORF">HK097_000802</name>
</gene>
<evidence type="ECO:0000313" key="2">
    <source>
        <dbReference type="Proteomes" id="UP001212841"/>
    </source>
</evidence>
<comment type="caution">
    <text evidence="1">The sequence shown here is derived from an EMBL/GenBank/DDBJ whole genome shotgun (WGS) entry which is preliminary data.</text>
</comment>
<protein>
    <submittedName>
        <fullName evidence="1">Uncharacterized protein</fullName>
    </submittedName>
</protein>
<dbReference type="AlphaFoldDB" id="A0AAD5S6B1"/>
<evidence type="ECO:0000313" key="1">
    <source>
        <dbReference type="EMBL" id="KAJ3046507.1"/>
    </source>
</evidence>
<dbReference type="Proteomes" id="UP001212841">
    <property type="component" value="Unassembled WGS sequence"/>
</dbReference>
<proteinExistence type="predicted"/>
<sequence length="139" mass="16227">MHWAPTKKDSRWEYNIRDSVFIVEWATPTYSKYSLQGSIAPLYQLTLQIVNPTDLKYELVPWPRTLLETLEPTACLSVRRNTLYQVTLRMCETTTDVEGCSGCGEWHFGFEEWLWTGSERDNPIKMDERSAAELGGYYF</sequence>
<name>A0AAD5S6B1_9FUNG</name>
<accession>A0AAD5S6B1</accession>
<keyword evidence="2" id="KW-1185">Reference proteome</keyword>